<feature type="transmembrane region" description="Helical" evidence="6">
    <location>
        <begin position="53"/>
        <end position="81"/>
    </location>
</feature>
<dbReference type="OrthoDB" id="197206at2759"/>
<keyword evidence="4 6" id="KW-1133">Transmembrane helix</keyword>
<evidence type="ECO:0000313" key="8">
    <source>
        <dbReference type="Proteomes" id="UP000243217"/>
    </source>
</evidence>
<dbReference type="GO" id="GO:0008506">
    <property type="term" value="F:sucrose:proton symporter activity"/>
    <property type="evidence" value="ECO:0007669"/>
    <property type="project" value="TreeGrafter"/>
</dbReference>
<accession>A0A1V9ZUN4</accession>
<reference evidence="7 8" key="1">
    <citation type="journal article" date="2014" name="Genome Biol. Evol.">
        <title>The secreted proteins of Achlya hypogyna and Thraustotheca clavata identify the ancestral oomycete secretome and reveal gene acquisitions by horizontal gene transfer.</title>
        <authorList>
            <person name="Misner I."/>
            <person name="Blouin N."/>
            <person name="Leonard G."/>
            <person name="Richards T.A."/>
            <person name="Lane C.E."/>
        </authorList>
    </citation>
    <scope>NUCLEOTIDE SEQUENCE [LARGE SCALE GENOMIC DNA]</scope>
    <source>
        <strain evidence="7 8">ATCC 34112</strain>
    </source>
</reference>
<comment type="subcellular location">
    <subcellularLocation>
        <location evidence="1">Membrane</location>
        <topology evidence="1">Multi-pass membrane protein</topology>
    </subcellularLocation>
</comment>
<dbReference type="Proteomes" id="UP000243217">
    <property type="component" value="Unassembled WGS sequence"/>
</dbReference>
<gene>
    <name evidence="7" type="ORF">THRCLA_05763</name>
</gene>
<evidence type="ECO:0000256" key="1">
    <source>
        <dbReference type="ARBA" id="ARBA00004141"/>
    </source>
</evidence>
<evidence type="ECO:0000256" key="5">
    <source>
        <dbReference type="ARBA" id="ARBA00023136"/>
    </source>
</evidence>
<keyword evidence="5 6" id="KW-0472">Membrane</keyword>
<dbReference type="PANTHER" id="PTHR19432">
    <property type="entry name" value="SUGAR TRANSPORTER"/>
    <property type="match status" value="1"/>
</dbReference>
<feature type="transmembrane region" description="Helical" evidence="6">
    <location>
        <begin position="135"/>
        <end position="153"/>
    </location>
</feature>
<evidence type="ECO:0000313" key="7">
    <source>
        <dbReference type="EMBL" id="OQS01732.1"/>
    </source>
</evidence>
<name>A0A1V9ZUN4_9STRA</name>
<keyword evidence="2" id="KW-0813">Transport</keyword>
<feature type="transmembrane region" description="Helical" evidence="6">
    <location>
        <begin position="12"/>
        <end position="32"/>
    </location>
</feature>
<keyword evidence="3 6" id="KW-0812">Transmembrane</keyword>
<keyword evidence="8" id="KW-1185">Reference proteome</keyword>
<organism evidence="7 8">
    <name type="scientific">Thraustotheca clavata</name>
    <dbReference type="NCBI Taxonomy" id="74557"/>
    <lineage>
        <taxon>Eukaryota</taxon>
        <taxon>Sar</taxon>
        <taxon>Stramenopiles</taxon>
        <taxon>Oomycota</taxon>
        <taxon>Saprolegniomycetes</taxon>
        <taxon>Saprolegniales</taxon>
        <taxon>Achlyaceae</taxon>
        <taxon>Thraustotheca</taxon>
    </lineage>
</organism>
<evidence type="ECO:0000256" key="3">
    <source>
        <dbReference type="ARBA" id="ARBA00022692"/>
    </source>
</evidence>
<proteinExistence type="predicted"/>
<dbReference type="AlphaFoldDB" id="A0A1V9ZUN4"/>
<sequence length="207" mass="22397">MAFGPAHETVKPFMGMLIAVMVVCAGAVLLFVKEKVFVPVKEVSKVQEIKQAFISVWTGIRLLPKVLAIYCVVIVLVQYGFTAYNGAKGQFFGLVVKDGVSAGADKCGHDGNPACSEAQNNYNSGVQLAGGVTDTIYNCVSLVYLAVLPFLVRKFGVKKIITVSIIPQVFLIVMSFCKIIAVDMISYTKLLRKIALNVAWAAQWAAL</sequence>
<feature type="transmembrane region" description="Helical" evidence="6">
    <location>
        <begin position="160"/>
        <end position="181"/>
    </location>
</feature>
<evidence type="ECO:0000256" key="6">
    <source>
        <dbReference type="SAM" id="Phobius"/>
    </source>
</evidence>
<dbReference type="PANTHER" id="PTHR19432:SF26">
    <property type="entry name" value="MAJOR FACILITATOR SUPERFAMILY (MFS) PROFILE DOMAIN-CONTAINING PROTEIN"/>
    <property type="match status" value="1"/>
</dbReference>
<protein>
    <submittedName>
        <fullName evidence="7">Glycoside-Pentoside-Hexuronide (GPH):Cation Symporter Family</fullName>
    </submittedName>
</protein>
<comment type="caution">
    <text evidence="7">The sequence shown here is derived from an EMBL/GenBank/DDBJ whole genome shotgun (WGS) entry which is preliminary data.</text>
</comment>
<evidence type="ECO:0000256" key="2">
    <source>
        <dbReference type="ARBA" id="ARBA00022448"/>
    </source>
</evidence>
<evidence type="ECO:0000256" key="4">
    <source>
        <dbReference type="ARBA" id="ARBA00022989"/>
    </source>
</evidence>
<dbReference type="EMBL" id="JNBS01001631">
    <property type="protein sequence ID" value="OQS01732.1"/>
    <property type="molecule type" value="Genomic_DNA"/>
</dbReference>
<feature type="non-terminal residue" evidence="7">
    <location>
        <position position="207"/>
    </location>
</feature>
<dbReference type="GO" id="GO:0016020">
    <property type="term" value="C:membrane"/>
    <property type="evidence" value="ECO:0007669"/>
    <property type="project" value="UniProtKB-SubCell"/>
</dbReference>